<comment type="subcellular location">
    <subcellularLocation>
        <location evidence="1">Nucleus</location>
    </subcellularLocation>
</comment>
<dbReference type="PANTHER" id="PTHR13486:SF2">
    <property type="entry name" value="SPLICING FACTOR C9ORF78"/>
    <property type="match status" value="1"/>
</dbReference>
<dbReference type="EMBL" id="ML978123">
    <property type="protein sequence ID" value="KAF2102209.1"/>
    <property type="molecule type" value="Genomic_DNA"/>
</dbReference>
<dbReference type="GO" id="GO:0005681">
    <property type="term" value="C:spliceosomal complex"/>
    <property type="evidence" value="ECO:0007669"/>
    <property type="project" value="TreeGrafter"/>
</dbReference>
<dbReference type="InterPro" id="IPR010756">
    <property type="entry name" value="Tls1-like"/>
</dbReference>
<feature type="region of interest" description="Disordered" evidence="4">
    <location>
        <begin position="276"/>
        <end position="318"/>
    </location>
</feature>
<feature type="compositionally biased region" description="Polar residues" evidence="4">
    <location>
        <begin position="147"/>
        <end position="157"/>
    </location>
</feature>
<comment type="similarity">
    <text evidence="2">Belongs to the TLS1 family.</text>
</comment>
<dbReference type="Proteomes" id="UP000799772">
    <property type="component" value="Unassembled WGS sequence"/>
</dbReference>
<feature type="compositionally biased region" description="Basic residues" evidence="4">
    <location>
        <begin position="14"/>
        <end position="24"/>
    </location>
</feature>
<evidence type="ECO:0008006" key="7">
    <source>
        <dbReference type="Google" id="ProtNLM"/>
    </source>
</evidence>
<evidence type="ECO:0000256" key="2">
    <source>
        <dbReference type="ARBA" id="ARBA00007643"/>
    </source>
</evidence>
<dbReference type="OrthoDB" id="5627at2759"/>
<feature type="region of interest" description="Disordered" evidence="4">
    <location>
        <begin position="69"/>
        <end position="108"/>
    </location>
</feature>
<evidence type="ECO:0000256" key="4">
    <source>
        <dbReference type="SAM" id="MobiDB-lite"/>
    </source>
</evidence>
<evidence type="ECO:0000256" key="3">
    <source>
        <dbReference type="ARBA" id="ARBA00023242"/>
    </source>
</evidence>
<reference evidence="5" key="1">
    <citation type="journal article" date="2020" name="Stud. Mycol.">
        <title>101 Dothideomycetes genomes: a test case for predicting lifestyles and emergence of pathogens.</title>
        <authorList>
            <person name="Haridas S."/>
            <person name="Albert R."/>
            <person name="Binder M."/>
            <person name="Bloem J."/>
            <person name="Labutti K."/>
            <person name="Salamov A."/>
            <person name="Andreopoulos B."/>
            <person name="Baker S."/>
            <person name="Barry K."/>
            <person name="Bills G."/>
            <person name="Bluhm B."/>
            <person name="Cannon C."/>
            <person name="Castanera R."/>
            <person name="Culley D."/>
            <person name="Daum C."/>
            <person name="Ezra D."/>
            <person name="Gonzalez J."/>
            <person name="Henrissat B."/>
            <person name="Kuo A."/>
            <person name="Liang C."/>
            <person name="Lipzen A."/>
            <person name="Lutzoni F."/>
            <person name="Magnuson J."/>
            <person name="Mondo S."/>
            <person name="Nolan M."/>
            <person name="Ohm R."/>
            <person name="Pangilinan J."/>
            <person name="Park H.-J."/>
            <person name="Ramirez L."/>
            <person name="Alfaro M."/>
            <person name="Sun H."/>
            <person name="Tritt A."/>
            <person name="Yoshinaga Y."/>
            <person name="Zwiers L.-H."/>
            <person name="Turgeon B."/>
            <person name="Goodwin S."/>
            <person name="Spatafora J."/>
            <person name="Crous P."/>
            <person name="Grigoriev I."/>
        </authorList>
    </citation>
    <scope>NUCLEOTIDE SEQUENCE</scope>
    <source>
        <strain evidence="5">CBS 133067</strain>
    </source>
</reference>
<dbReference type="Pfam" id="PF07052">
    <property type="entry name" value="Hep_59"/>
    <property type="match status" value="1"/>
</dbReference>
<keyword evidence="3" id="KW-0539">Nucleus</keyword>
<accession>A0A9P4IJE0</accession>
<gene>
    <name evidence="5" type="ORF">NA57DRAFT_73640</name>
</gene>
<keyword evidence="6" id="KW-1185">Reference proteome</keyword>
<feature type="compositionally biased region" description="Basic and acidic residues" evidence="4">
    <location>
        <begin position="225"/>
        <end position="234"/>
    </location>
</feature>
<feature type="region of interest" description="Disordered" evidence="4">
    <location>
        <begin position="145"/>
        <end position="234"/>
    </location>
</feature>
<evidence type="ECO:0000313" key="6">
    <source>
        <dbReference type="Proteomes" id="UP000799772"/>
    </source>
</evidence>
<dbReference type="GO" id="GO:0000398">
    <property type="term" value="P:mRNA splicing, via spliceosome"/>
    <property type="evidence" value="ECO:0007669"/>
    <property type="project" value="TreeGrafter"/>
</dbReference>
<dbReference type="AlphaFoldDB" id="A0A9P4IJE0"/>
<evidence type="ECO:0000313" key="5">
    <source>
        <dbReference type="EMBL" id="KAF2102209.1"/>
    </source>
</evidence>
<dbReference type="PANTHER" id="PTHR13486">
    <property type="entry name" value="TELOMERE LENGTH AND SILENCING PROTEIN 1 TLS1 FAMILY MEMBER"/>
    <property type="match status" value="1"/>
</dbReference>
<feature type="compositionally biased region" description="Low complexity" evidence="4">
    <location>
        <begin position="197"/>
        <end position="208"/>
    </location>
</feature>
<sequence>MAENGDNSEPMFKANKRRKIWRKRPISDEPEDVESESTQIDQALDASESGVSAQPPKAGMSIAEILRKRRQGQAHKAGIGFSNVKATKAGNSDGTTETARRNSEIAPPLENLNSRFVLQTGQRVADETDKHMNAYVEAKMAELRESGLSSQSDNQIRQAVEETLSAENLPRERKPTSSGKLMEVDLGPETTLRNIARTEAATKGTATGETEEYIGGGKRRRRRRNSEDVKRDKLVDEVLKQSRLDMYTPPEAMHDYGDEAADERIAEEFRKEFLNAIEDKNVRKPQPAAPAPGRGAKREDQVKGPKLGGSRNARMKQR</sequence>
<protein>
    <recommendedName>
        <fullName evidence="7">Hepatocellular carcinoma-associated antigen 59-domain-containing protein</fullName>
    </recommendedName>
</protein>
<proteinExistence type="inferred from homology"/>
<name>A0A9P4IJE0_9PEZI</name>
<feature type="region of interest" description="Disordered" evidence="4">
    <location>
        <begin position="1"/>
        <end position="57"/>
    </location>
</feature>
<organism evidence="5 6">
    <name type="scientific">Rhizodiscina lignyota</name>
    <dbReference type="NCBI Taxonomy" id="1504668"/>
    <lineage>
        <taxon>Eukaryota</taxon>
        <taxon>Fungi</taxon>
        <taxon>Dikarya</taxon>
        <taxon>Ascomycota</taxon>
        <taxon>Pezizomycotina</taxon>
        <taxon>Dothideomycetes</taxon>
        <taxon>Pleosporomycetidae</taxon>
        <taxon>Aulographales</taxon>
        <taxon>Rhizodiscinaceae</taxon>
        <taxon>Rhizodiscina</taxon>
    </lineage>
</organism>
<evidence type="ECO:0000256" key="1">
    <source>
        <dbReference type="ARBA" id="ARBA00004123"/>
    </source>
</evidence>
<comment type="caution">
    <text evidence="5">The sequence shown here is derived from an EMBL/GenBank/DDBJ whole genome shotgun (WGS) entry which is preliminary data.</text>
</comment>